<evidence type="ECO:0000256" key="1">
    <source>
        <dbReference type="ARBA" id="ARBA00022730"/>
    </source>
</evidence>
<dbReference type="InterPro" id="IPR020056">
    <property type="entry name" value="Rbsml_bL25/Gln-tRNA_synth_N"/>
</dbReference>
<keyword evidence="3 5" id="KW-0689">Ribosomal protein</keyword>
<dbReference type="RefSeq" id="WP_157315063.1">
    <property type="nucleotide sequence ID" value="NZ_CP157355.1"/>
</dbReference>
<dbReference type="NCBIfam" id="NF004130">
    <property type="entry name" value="PRK05618.1-5"/>
    <property type="match status" value="1"/>
</dbReference>
<dbReference type="PANTHER" id="PTHR33284:SF1">
    <property type="entry name" value="RIBOSOMAL PROTEIN L25_GLN-TRNA SYNTHETASE, ANTI-CODON-BINDING DOMAIN-CONTAINING PROTEIN"/>
    <property type="match status" value="1"/>
</dbReference>
<evidence type="ECO:0000256" key="3">
    <source>
        <dbReference type="ARBA" id="ARBA00022980"/>
    </source>
</evidence>
<dbReference type="Gene3D" id="2.40.240.10">
    <property type="entry name" value="Ribosomal Protein L25, Chain P"/>
    <property type="match status" value="1"/>
</dbReference>
<evidence type="ECO:0000259" key="6">
    <source>
        <dbReference type="Pfam" id="PF01386"/>
    </source>
</evidence>
<reference evidence="8" key="1">
    <citation type="submission" date="2024-05" db="EMBL/GenBank/DDBJ databases">
        <authorList>
            <person name="Yang L."/>
            <person name="Pan L."/>
        </authorList>
    </citation>
    <scope>NUCLEOTIDE SEQUENCE</scope>
    <source>
        <strain evidence="8">FCG-7</strain>
    </source>
</reference>
<dbReference type="InterPro" id="IPR001021">
    <property type="entry name" value="Ribosomal_bL25_long"/>
</dbReference>
<evidence type="ECO:0000313" key="8">
    <source>
        <dbReference type="EMBL" id="XBM01987.1"/>
    </source>
</evidence>
<dbReference type="PANTHER" id="PTHR33284">
    <property type="entry name" value="RIBOSOMAL PROTEIN L25/GLN-TRNA SYNTHETASE, ANTI-CODON-BINDING DOMAIN-CONTAINING PROTEIN"/>
    <property type="match status" value="1"/>
</dbReference>
<dbReference type="GO" id="GO:0003735">
    <property type="term" value="F:structural constituent of ribosome"/>
    <property type="evidence" value="ECO:0007669"/>
    <property type="project" value="InterPro"/>
</dbReference>
<protein>
    <recommendedName>
        <fullName evidence="5">Large ribosomal subunit protein bL25</fullName>
    </recommendedName>
    <alternativeName>
        <fullName evidence="5">General stress protein CTC</fullName>
    </alternativeName>
</protein>
<comment type="similarity">
    <text evidence="5">Belongs to the bacterial ribosomal protein bL25 family. CTC subfamily.</text>
</comment>
<dbReference type="NCBIfam" id="NF004612">
    <property type="entry name" value="PRK05943.1"/>
    <property type="match status" value="1"/>
</dbReference>
<dbReference type="InterPro" id="IPR011035">
    <property type="entry name" value="Ribosomal_bL25/Gln-tRNA_synth"/>
</dbReference>
<feature type="domain" description="Large ribosomal subunit protein bL25 L25" evidence="6">
    <location>
        <begin position="5"/>
        <end position="93"/>
    </location>
</feature>
<sequence length="192" mass="20559">MTFELNATSRAKQGTGASRRLRKAGQLPGIVYGGSVAPTAINLDHNSMYYTLQDEKFHTALINLSIDGGAAEQVLVRAVQYHPFKQQVQHIDFQRVTADSVIELKVPLHFVGADTCLGVKLQGGAISNVLNEVMVRCVASKLPEFITVDQSKLAVGNLSVHLSDLVLPEGVQLVSLLRGADLAVSLLNGAKG</sequence>
<dbReference type="HAMAP" id="MF_01336">
    <property type="entry name" value="Ribosomal_bL25"/>
    <property type="match status" value="1"/>
</dbReference>
<keyword evidence="1 5" id="KW-0699">rRNA-binding</keyword>
<dbReference type="KEGG" id="cmav:ABHF33_06890"/>
<gene>
    <name evidence="5" type="primary">rplY</name>
    <name evidence="5" type="synonym">ctc</name>
    <name evidence="8" type="ORF">ABHF33_06890</name>
</gene>
<dbReference type="Pfam" id="PF14693">
    <property type="entry name" value="Ribosomal_TL5_C"/>
    <property type="match status" value="1"/>
</dbReference>
<keyword evidence="2 5" id="KW-0694">RNA-binding</keyword>
<dbReference type="GO" id="GO:0008097">
    <property type="term" value="F:5S rRNA binding"/>
    <property type="evidence" value="ECO:0007669"/>
    <property type="project" value="InterPro"/>
</dbReference>
<keyword evidence="4 5" id="KW-0687">Ribonucleoprotein</keyword>
<accession>A0AAU7FDG0</accession>
<organism evidence="8">
    <name type="scientific">Chitinibacter mangrovi</name>
    <dbReference type="NCBI Taxonomy" id="3153927"/>
    <lineage>
        <taxon>Bacteria</taxon>
        <taxon>Pseudomonadati</taxon>
        <taxon>Pseudomonadota</taxon>
        <taxon>Betaproteobacteria</taxon>
        <taxon>Neisseriales</taxon>
        <taxon>Chitinibacteraceae</taxon>
        <taxon>Chitinibacter</taxon>
    </lineage>
</organism>
<evidence type="ECO:0000256" key="4">
    <source>
        <dbReference type="ARBA" id="ARBA00023274"/>
    </source>
</evidence>
<dbReference type="InterPro" id="IPR020055">
    <property type="entry name" value="Ribosomal_bL25_short"/>
</dbReference>
<dbReference type="InterPro" id="IPR020930">
    <property type="entry name" value="Ribosomal_uL5_bac-type"/>
</dbReference>
<dbReference type="CDD" id="cd00495">
    <property type="entry name" value="Ribosomal_L25_TL5_CTC"/>
    <property type="match status" value="1"/>
</dbReference>
<evidence type="ECO:0000256" key="5">
    <source>
        <dbReference type="HAMAP-Rule" id="MF_01334"/>
    </source>
</evidence>
<dbReference type="NCBIfam" id="NF004128">
    <property type="entry name" value="PRK05618.1-2"/>
    <property type="match status" value="1"/>
</dbReference>
<name>A0AAU7FDG0_9NEIS</name>
<comment type="subunit">
    <text evidence="5">Part of the 50S ribosomal subunit; part of the 5S rRNA/L5/L18/L25 subcomplex. Contacts the 5S rRNA. Binds to the 5S rRNA independently of L5 and L18.</text>
</comment>
<dbReference type="AlphaFoldDB" id="A0AAU7FDG0"/>
<dbReference type="Pfam" id="PF01386">
    <property type="entry name" value="Ribosomal_L25p"/>
    <property type="match status" value="1"/>
</dbReference>
<dbReference type="InterPro" id="IPR029751">
    <property type="entry name" value="Ribosomal_L25_dom"/>
</dbReference>
<proteinExistence type="inferred from homology"/>
<dbReference type="Gene3D" id="2.170.120.20">
    <property type="entry name" value="Ribosomal protein L25, beta domain"/>
    <property type="match status" value="1"/>
</dbReference>
<dbReference type="NCBIfam" id="TIGR00731">
    <property type="entry name" value="bL25_bact_ctc"/>
    <property type="match status" value="1"/>
</dbReference>
<feature type="domain" description="Large ribosomal subunit protein bL25 beta" evidence="7">
    <location>
        <begin position="102"/>
        <end position="175"/>
    </location>
</feature>
<dbReference type="InterPro" id="IPR037121">
    <property type="entry name" value="Ribosomal_bL25_C"/>
</dbReference>
<comment type="function">
    <text evidence="5">This is one of the proteins that binds to the 5S RNA in the ribosome where it forms part of the central protuberance.</text>
</comment>
<dbReference type="GO" id="GO:0022625">
    <property type="term" value="C:cytosolic large ribosomal subunit"/>
    <property type="evidence" value="ECO:0007669"/>
    <property type="project" value="TreeGrafter"/>
</dbReference>
<dbReference type="GO" id="GO:0006412">
    <property type="term" value="P:translation"/>
    <property type="evidence" value="ECO:0007669"/>
    <property type="project" value="UniProtKB-UniRule"/>
</dbReference>
<dbReference type="SUPFAM" id="SSF50715">
    <property type="entry name" value="Ribosomal protein L25-like"/>
    <property type="match status" value="1"/>
</dbReference>
<evidence type="ECO:0000256" key="2">
    <source>
        <dbReference type="ARBA" id="ARBA00022884"/>
    </source>
</evidence>
<dbReference type="InterPro" id="IPR020057">
    <property type="entry name" value="Ribosomal_bL25_b-dom"/>
</dbReference>
<evidence type="ECO:0000259" key="7">
    <source>
        <dbReference type="Pfam" id="PF14693"/>
    </source>
</evidence>
<dbReference type="HAMAP" id="MF_01334">
    <property type="entry name" value="Ribosomal_bL25_CTC"/>
    <property type="match status" value="1"/>
</dbReference>
<dbReference type="EMBL" id="CP157355">
    <property type="protein sequence ID" value="XBM01987.1"/>
    <property type="molecule type" value="Genomic_DNA"/>
</dbReference>